<proteinExistence type="predicted"/>
<gene>
    <name evidence="1" type="ORF">COLAER_01078</name>
</gene>
<dbReference type="AlphaFoldDB" id="A4E9H7"/>
<accession>A4E9H7</accession>
<evidence type="ECO:0008006" key="3">
    <source>
        <dbReference type="Google" id="ProtNLM"/>
    </source>
</evidence>
<reference evidence="1 2" key="1">
    <citation type="submission" date="2007-01" db="EMBL/GenBank/DDBJ databases">
        <title>Draft genome sequence of Collinsella aerofaciens (ATCC 25986).</title>
        <authorList>
            <person name="Sudarsanam P."/>
            <person name="Ley R."/>
            <person name="Guruge J."/>
            <person name="Turnbaugh P.J."/>
            <person name="Mahowald M."/>
            <person name="Liep D."/>
            <person name="Gordon J."/>
        </authorList>
    </citation>
    <scope>NUCLEOTIDE SEQUENCE [LARGE SCALE GENOMIC DNA]</scope>
    <source>
        <strain evidence="2">ATCC 25986 / DSM 3979 / JCM 10188 / KCTC 3647 / NCTC 11838 / VPI 1003</strain>
    </source>
</reference>
<dbReference type="EMBL" id="AAVN02000003">
    <property type="protein sequence ID" value="EBA39923.1"/>
    <property type="molecule type" value="Genomic_DNA"/>
</dbReference>
<organism evidence="1 2">
    <name type="scientific">Collinsella aerofaciens (strain ATCC 25986 / DSM 3979 / JCM 10188 / KCTC 3647 / NCTC 11838 / VPI 1003)</name>
    <dbReference type="NCBI Taxonomy" id="411903"/>
    <lineage>
        <taxon>Bacteria</taxon>
        <taxon>Bacillati</taxon>
        <taxon>Actinomycetota</taxon>
        <taxon>Coriobacteriia</taxon>
        <taxon>Coriobacteriales</taxon>
        <taxon>Coriobacteriaceae</taxon>
        <taxon>Collinsella</taxon>
    </lineage>
</organism>
<dbReference type="AntiFam" id="ANF00072">
    <property type="entry name" value="Shadow ORF (opposite TypA)"/>
</dbReference>
<evidence type="ECO:0000313" key="2">
    <source>
        <dbReference type="Proteomes" id="UP000002979"/>
    </source>
</evidence>
<evidence type="ECO:0000313" key="1">
    <source>
        <dbReference type="EMBL" id="EBA39923.1"/>
    </source>
</evidence>
<reference evidence="1 2" key="2">
    <citation type="submission" date="2007-04" db="EMBL/GenBank/DDBJ databases">
        <authorList>
            <person name="Fulton L."/>
            <person name="Clifton S."/>
            <person name="Fulton B."/>
            <person name="Xu J."/>
            <person name="Minx P."/>
            <person name="Mardis E.R."/>
            <person name="Wilson R.K."/>
        </authorList>
    </citation>
    <scope>NUCLEOTIDE SEQUENCE [LARGE SCALE GENOMIC DNA]</scope>
    <source>
        <strain evidence="2">ATCC 25986 / DSM 3979 / JCM 10188 / KCTC 3647 / NCTC 11838 / VPI 1003</strain>
    </source>
</reference>
<sequence length="733" mass="74824">MRIFWVANLNLQRVREMFSQDYVTGSSNLGVLAHDLVHDGLGRRLIRVELHRVGCTALGLGAKVGSVTEHLAQRHLGTDELTVLAILHALDLAAATGEVAHNVAHVLLGGLDLDSHDRLEQLRVGLLEGVLDSHGTGDLEGGLGGVDLVVRTVEQGDLNVEDREAGDNTGVQGLLDALVDGRDVLLGHDAADDSVDELVAEALLHLLELDDGVAVLTATAGLTDELALSLLDVVTSGLAVGNLGLTNVSVNLELTEQTVDDDLEVQLAHAGDDGLAGLVVGGHLEGRVLLGELGQSQGHLVLLGLGLGLDGNVDNGLSELDLLEDDLLALGAQGVAGGGVLEADASDDVAGGSVVTVDTLGGVHLEDAAEALALTVGSVDNVGAGLGAAGVNADIGELTDERVGHDLEDQAGEGLVEGRMTLDLLAGVRIGTGDGLNVERAGQVVDDSVEQLLNALVLVGGAHEDEVEIVGQNALAQSGLKLLDGEVLLHEDLLHELVVKAGSSVEELLALGGSDVSELSRDLVHRLGVGHTLLVGLEVPCSHGDQVDDAPEVVLGAHRDLSGHGVSVETILHGLDSVEEVSAHAVILIDEGDAGDVEGRSLTPNGLRLGLNAGNGVEDGDSAIEDAQAALDLGGEVNVARGVDDLDAVVLTVLIPEARGSSGGNGYAALLLLNHPVHGGSALMDLTDLVGLTGVVKNTLGRGGLTGIDVSHDADVTGIGKLVLRLSHVSSLP</sequence>
<comment type="caution">
    <text evidence="1">The sequence shown here is derived from an EMBL/GenBank/DDBJ whole genome shotgun (WGS) entry which is preliminary data.</text>
</comment>
<protein>
    <recommendedName>
        <fullName evidence="3">NAD-specific glutamate dehydrogenase</fullName>
    </recommendedName>
</protein>
<name>A4E9H7_COLAA</name>
<dbReference type="Proteomes" id="UP000002979">
    <property type="component" value="Unassembled WGS sequence"/>
</dbReference>